<organism evidence="1 2">
    <name type="scientific">Glaciimonas immobilis</name>
    <dbReference type="NCBI Taxonomy" id="728004"/>
    <lineage>
        <taxon>Bacteria</taxon>
        <taxon>Pseudomonadati</taxon>
        <taxon>Pseudomonadota</taxon>
        <taxon>Betaproteobacteria</taxon>
        <taxon>Burkholderiales</taxon>
        <taxon>Oxalobacteraceae</taxon>
        <taxon>Glaciimonas</taxon>
    </lineage>
</organism>
<dbReference type="Gene3D" id="3.90.176.10">
    <property type="entry name" value="Toxin ADP-ribosyltransferase, Chain A, domain 1"/>
    <property type="match status" value="1"/>
</dbReference>
<sequence length="1380" mass="153541">MLVALCRCFIGHGGMCRLLEGPTYNVTKENDMLCITLGLDVQGGWTEPTMNGEKISGEKHAVSMLLTIWLSHLIGNEIDHAAVAALIHLIDFELEPYGLSLALDDDPLQSLPFEESLEVYRSQQQACRQDHATFGPANPIWQPLERMSSWGLLLELIAQVSPLLHSLPSLSPANPADFIALVHAVFGRGLVYAGHTDHGESGAIKLPILSITPIDLGKPAEAVRFRPLFSMSMPGAGCEFQLSEKFIPLNRNSATEIKIHTAPALWRTEVCRDPLSFIFDGGSASTNASKPESGALHIAAAIDHNGFGNHKIKLRFADRQTAEGDQDLPPLWLKGKSDGAHLIVQIGENSFGSDRIFFENKIDATTPSAVASPSPSPISNRLSLPERGLEAIFPAQVVINSPAVAAAPTHINNAPVFSGIGEFSSNLLANVDHEFERATQRLGAALFSRFWVNGQTVKTKSESSTQVRVEPNPYRTAYLAIFYNLETAPTLKLHAIPSTSQRYAAILNDVYTEERNEFFALRDQGDLLSAESILVMYATRIKNFKRELTELRTSKIAPAGLIEILEVKIKTVKKRHDSQFQLQKDMAVLVSQARGKLRQFTLLQPLSLVQSRVEAIRQFIVTYELADPDVTAATSDHVLLRFANECYDPTSATYSRSVSKRLAELEALNYYFIAKVKQLHLSINDPDLIDKFISVHYAVLDVETIHRFHRRQFEKTNNPGIPVLSPRAQVGLRRYYEQLNEYLQNHLTGHAASIAQQISIGINALDLERPYRSVIGLDITYRDDGVPLRGGAPNIIRRPVTGDNRIYLIKGDSGTIYASSTFGRALVIEDASALINDTQFEALARRDLWPQRVISIPALGNLLWPNNSPLPKNKRLEIRAPWRYSLPAGVSLGAFLRSDQRLLLRQFITLFREQNMDRAWPEELASWMPFFDVIQRSHYDPHYTPEFKELFFDSLDLVITLASIGIPIFKLGSAGLRATNGAVKAARLAGIGGAGLRKIIFNAARPYLKKSALTAIKEVAGFILPPIDWGRTLANIGPKILRHTGIIKPAGIKRINVSKNKFKLSERIRQHRRKNKQRRLRHQQNRARNRCKRMEGAACSLITGHMDEKNFSYEYTLAAGRDEDKWIATLLALVEYPKKWVGGKAVLSRKFSRDYKTEFSRLPVAEQEAVRGWSYLPLQERYGTSFGREHIQGFSKNSFYINKGLRGDWPLTPELKTAAINLSSALKKLPAPPGKTVLLRVSDVGAAYSKNLAIGDTVTNHPTFMSASADGNMLETALHYEKLYGVGKALAVYHIKAKSAKPLVKRTASQAGEENEWLFCPGAFFVVTSITKVRKLTNGLPYGKEINVIGLKEIDKPPGITEAKNIHTEQSVSLEDILVE</sequence>
<gene>
    <name evidence="1" type="ORF">HNR39_003913</name>
</gene>
<dbReference type="SUPFAM" id="SSF56399">
    <property type="entry name" value="ADP-ribosylation"/>
    <property type="match status" value="1"/>
</dbReference>
<proteinExistence type="predicted"/>
<dbReference type="RefSeq" id="WP_184013463.1">
    <property type="nucleotide sequence ID" value="NZ_JAAOZT010000004.1"/>
</dbReference>
<dbReference type="EMBL" id="JACHHQ010000010">
    <property type="protein sequence ID" value="MBB5202050.1"/>
    <property type="molecule type" value="Genomic_DNA"/>
</dbReference>
<evidence type="ECO:0000313" key="2">
    <source>
        <dbReference type="Proteomes" id="UP000571084"/>
    </source>
</evidence>
<reference evidence="1 2" key="1">
    <citation type="submission" date="2020-08" db="EMBL/GenBank/DDBJ databases">
        <title>Genomic Encyclopedia of Type Strains, Phase IV (KMG-IV): sequencing the most valuable type-strain genomes for metagenomic binning, comparative biology and taxonomic classification.</title>
        <authorList>
            <person name="Goeker M."/>
        </authorList>
    </citation>
    <scope>NUCLEOTIDE SEQUENCE [LARGE SCALE GENOMIC DNA]</scope>
    <source>
        <strain evidence="1 2">DSM 23240</strain>
    </source>
</reference>
<protein>
    <submittedName>
        <fullName evidence="1">Uncharacterized protein</fullName>
    </submittedName>
</protein>
<accession>A0A840S070</accession>
<dbReference type="Proteomes" id="UP000571084">
    <property type="component" value="Unassembled WGS sequence"/>
</dbReference>
<evidence type="ECO:0000313" key="1">
    <source>
        <dbReference type="EMBL" id="MBB5202050.1"/>
    </source>
</evidence>
<name>A0A840S070_9BURK</name>
<comment type="caution">
    <text evidence="1">The sequence shown here is derived from an EMBL/GenBank/DDBJ whole genome shotgun (WGS) entry which is preliminary data.</text>
</comment>
<keyword evidence="2" id="KW-1185">Reference proteome</keyword>